<dbReference type="EMBL" id="MKKU01000360">
    <property type="protein sequence ID" value="RNF14525.1"/>
    <property type="molecule type" value="Genomic_DNA"/>
</dbReference>
<dbReference type="RefSeq" id="XP_029227185.1">
    <property type="nucleotide sequence ID" value="XM_029372686.1"/>
</dbReference>
<name>A0A3R7MG58_9TRYP</name>
<evidence type="ECO:0000313" key="2">
    <source>
        <dbReference type="Proteomes" id="UP000284403"/>
    </source>
</evidence>
<accession>A0A3R7MG58</accession>
<organism evidence="1 2">
    <name type="scientific">Trypanosoma conorhini</name>
    <dbReference type="NCBI Taxonomy" id="83891"/>
    <lineage>
        <taxon>Eukaryota</taxon>
        <taxon>Discoba</taxon>
        <taxon>Euglenozoa</taxon>
        <taxon>Kinetoplastea</taxon>
        <taxon>Metakinetoplastina</taxon>
        <taxon>Trypanosomatida</taxon>
        <taxon>Trypanosomatidae</taxon>
        <taxon>Trypanosoma</taxon>
    </lineage>
</organism>
<dbReference type="GeneID" id="40319407"/>
<dbReference type="Proteomes" id="UP000284403">
    <property type="component" value="Unassembled WGS sequence"/>
</dbReference>
<proteinExistence type="predicted"/>
<protein>
    <submittedName>
        <fullName evidence="1">Uncharacterized protein</fullName>
    </submittedName>
</protein>
<comment type="caution">
    <text evidence="1">The sequence shown here is derived from an EMBL/GenBank/DDBJ whole genome shotgun (WGS) entry which is preliminary data.</text>
</comment>
<gene>
    <name evidence="1" type="ORF">Tco025E_05796</name>
</gene>
<dbReference type="AlphaFoldDB" id="A0A3R7MG58"/>
<sequence>MEACDRSPQHHEKWEGNDPLFQSTPYDGVGAAQSMPFVKRAREMWNSYRLGLFKKSQVQTGTYPLPPARLCTVHYSSLVFMGQDRPLEVAAIVTDSCLFIARKGDIGRVDVMLPLDTVDYVVEQRREFRGSTTVLAYVNLVVKPAPGKNLNVYNLIFGGAEANIFIEVFSRVFEDATARLLPMVCDPRETAERCNPLSTYHVHLRAEEEMRGRTLLALLKYRMMPFISTLSNVSLLLPENDRQWRFIARMLLSVCERVGVVRELLKCSLAFEINRARDPLRNCGIVHASFRRMGGFLRTESVADKIIASFTAKSAASYACSTVGAALRPLLETRQVDLFDANETVSWSAHVFAPLLQAPHGTFPVEASALAHIIQELEGASRKKSRCFIGDLFFSQFVARGVSDPGFLGIADSNFSLMRRKNLNRLVRVAECAFNGSGQYPGVAHMFAPRSLVDNDENGIRMLLRDAEVRLFLERTAPTAARCVDGLLATPEVWCYGEKPKSVCDDSLLLLEKRMELAALNDTLGKYASLLLADTTEDFWDLMEEGDQHGGCPVPLRGSVASGAILASEDFGSAEVERLRKANAQLRVQLHKLQTRVWWGLPQT</sequence>
<reference evidence="1 2" key="1">
    <citation type="journal article" date="2018" name="BMC Genomics">
        <title>Genomic comparison of Trypanosoma conorhini and Trypanosoma rangeli to Trypanosoma cruzi strains of high and low virulence.</title>
        <authorList>
            <person name="Bradwell K.R."/>
            <person name="Koparde V.N."/>
            <person name="Matveyev A.V."/>
            <person name="Serrano M.G."/>
            <person name="Alves J.M."/>
            <person name="Parikh H."/>
            <person name="Huang B."/>
            <person name="Lee V."/>
            <person name="Espinosa-Alvarez O."/>
            <person name="Ortiz P.A."/>
            <person name="Costa-Martins A.G."/>
            <person name="Teixeira M.M."/>
            <person name="Buck G.A."/>
        </authorList>
    </citation>
    <scope>NUCLEOTIDE SEQUENCE [LARGE SCALE GENOMIC DNA]</scope>
    <source>
        <strain evidence="1 2">025E</strain>
    </source>
</reference>
<dbReference type="OrthoDB" id="10375151at2759"/>
<keyword evidence="2" id="KW-1185">Reference proteome</keyword>
<evidence type="ECO:0000313" key="1">
    <source>
        <dbReference type="EMBL" id="RNF14525.1"/>
    </source>
</evidence>